<gene>
    <name evidence="2" type="primary">NCAPH</name>
</gene>
<dbReference type="AlphaFoldDB" id="L8E8P0"/>
<dbReference type="ChiTaRS" id="NCAPH">
    <property type="organism name" value="human"/>
</dbReference>
<accession>L8E8P0</accession>
<evidence type="ECO:0000313" key="2">
    <source>
        <dbReference type="EMBL" id="CCQ43504.1"/>
    </source>
</evidence>
<protein>
    <submittedName>
        <fullName evidence="2">Alternative protein NCAPH</fullName>
    </submittedName>
</protein>
<dbReference type="OrthoDB" id="362021at2759"/>
<dbReference type="EMBL" id="HF584007">
    <property type="protein sequence ID" value="CCQ43504.1"/>
    <property type="molecule type" value="Genomic_DNA"/>
</dbReference>
<evidence type="ECO:0000256" key="1">
    <source>
        <dbReference type="SAM" id="MobiDB-lite"/>
    </source>
</evidence>
<proteinExistence type="predicted"/>
<sequence length="60" mass="6645">MTRYLTSMLKLTRVTVETSPMGPWGMTLMPTMNLTTPQLGIMKSSGAGRSPARFRAARKK</sequence>
<feature type="region of interest" description="Disordered" evidence="1">
    <location>
        <begin position="41"/>
        <end position="60"/>
    </location>
</feature>
<name>L8E8P0_HUMAN</name>
<reference evidence="2" key="1">
    <citation type="journal article" date="2013" name="PLoS ONE">
        <title>Direct detection of alternative open reading frames translation products in human significantly expands the proteome.</title>
        <authorList>
            <person name="Vanderperre B."/>
            <person name="Lucier J.-F."/>
            <person name="Motard J."/>
            <person name="Tremblay G."/>
            <person name="Vanderperre S."/>
            <person name="Wisztorski M."/>
            <person name="Salzet M."/>
            <person name="Boisvert F.-M."/>
            <person name="Roucou X."/>
        </authorList>
    </citation>
    <scope>NUCLEOTIDE SEQUENCE</scope>
</reference>
<organism evidence="2">
    <name type="scientific">Homo sapiens</name>
    <name type="common">Human</name>
    <dbReference type="NCBI Taxonomy" id="9606"/>
    <lineage>
        <taxon>Eukaryota</taxon>
        <taxon>Metazoa</taxon>
        <taxon>Chordata</taxon>
        <taxon>Craniata</taxon>
        <taxon>Vertebrata</taxon>
        <taxon>Euteleostomi</taxon>
        <taxon>Mammalia</taxon>
        <taxon>Eutheria</taxon>
        <taxon>Euarchontoglires</taxon>
        <taxon>Primates</taxon>
        <taxon>Haplorrhini</taxon>
        <taxon>Catarrhini</taxon>
        <taxon>Hominidae</taxon>
        <taxon>Homo</taxon>
    </lineage>
</organism>